<dbReference type="EMBL" id="GADI01004553">
    <property type="protein sequence ID" value="JAA69255.1"/>
    <property type="molecule type" value="mRNA"/>
</dbReference>
<name>A0A0K8RDP0_IXORI</name>
<sequence length="94" mass="10700">MVQFGANGAALSSQQIVSQRPCIVNQQTSKQAMNRKLDRKVTHGENEEQLYEHGSKRKDPCHQGAKTRCKNAVRPHCLLGQSNQSHSNYRLRRE</sequence>
<evidence type="ECO:0000313" key="2">
    <source>
        <dbReference type="EMBL" id="JAA69255.1"/>
    </source>
</evidence>
<organism evidence="2">
    <name type="scientific">Ixodes ricinus</name>
    <name type="common">Common tick</name>
    <name type="synonym">Acarus ricinus</name>
    <dbReference type="NCBI Taxonomy" id="34613"/>
    <lineage>
        <taxon>Eukaryota</taxon>
        <taxon>Metazoa</taxon>
        <taxon>Ecdysozoa</taxon>
        <taxon>Arthropoda</taxon>
        <taxon>Chelicerata</taxon>
        <taxon>Arachnida</taxon>
        <taxon>Acari</taxon>
        <taxon>Parasitiformes</taxon>
        <taxon>Ixodida</taxon>
        <taxon>Ixodoidea</taxon>
        <taxon>Ixodidae</taxon>
        <taxon>Ixodinae</taxon>
        <taxon>Ixodes</taxon>
    </lineage>
</organism>
<feature type="compositionally biased region" description="Basic and acidic residues" evidence="1">
    <location>
        <begin position="35"/>
        <end position="61"/>
    </location>
</feature>
<evidence type="ECO:0000256" key="1">
    <source>
        <dbReference type="SAM" id="MobiDB-lite"/>
    </source>
</evidence>
<feature type="region of interest" description="Disordered" evidence="1">
    <location>
        <begin position="27"/>
        <end position="67"/>
    </location>
</feature>
<accession>A0A0K8RDP0</accession>
<proteinExistence type="evidence at transcript level"/>
<reference evidence="2" key="1">
    <citation type="submission" date="2012-12" db="EMBL/GenBank/DDBJ databases">
        <title>Identification and characterization of a phenylalanine ammonia-lyase gene family in Isatis indigotica Fort.</title>
        <authorList>
            <person name="Liu Q."/>
            <person name="Chen J."/>
            <person name="Zhou X."/>
            <person name="Di P."/>
            <person name="Xiao Y."/>
            <person name="Xuan H."/>
            <person name="Zhang L."/>
            <person name="Chen W."/>
        </authorList>
    </citation>
    <scope>NUCLEOTIDE SEQUENCE</scope>
    <source>
        <tissue evidence="2">Salivary gland</tissue>
    </source>
</reference>
<protein>
    <submittedName>
        <fullName evidence="2">Putative endosomal membrane emp70</fullName>
    </submittedName>
</protein>
<dbReference type="AlphaFoldDB" id="A0A0K8RDP0"/>